<feature type="domain" description="FAS1-like dehydratase" evidence="1">
    <location>
        <begin position="259"/>
        <end position="357"/>
    </location>
</feature>
<dbReference type="Gene3D" id="3.10.129.10">
    <property type="entry name" value="Hotdog Thioesterase"/>
    <property type="match status" value="2"/>
</dbReference>
<dbReference type="InterPro" id="IPR039569">
    <property type="entry name" value="FAS1-like_DH_region"/>
</dbReference>
<dbReference type="AlphaFoldDB" id="A0A8J3BWV8"/>
<evidence type="ECO:0000313" key="3">
    <source>
        <dbReference type="Proteomes" id="UP000656042"/>
    </source>
</evidence>
<reference evidence="2" key="1">
    <citation type="journal article" date="2014" name="Int. J. Syst. Evol. Microbiol.">
        <title>Complete genome sequence of Corynebacterium casei LMG S-19264T (=DSM 44701T), isolated from a smear-ripened cheese.</title>
        <authorList>
            <consortium name="US DOE Joint Genome Institute (JGI-PGF)"/>
            <person name="Walter F."/>
            <person name="Albersmeier A."/>
            <person name="Kalinowski J."/>
            <person name="Ruckert C."/>
        </authorList>
    </citation>
    <scope>NUCLEOTIDE SEQUENCE</scope>
    <source>
        <strain evidence="2">CGMCC 4.7299</strain>
    </source>
</reference>
<reference evidence="2" key="2">
    <citation type="submission" date="2020-09" db="EMBL/GenBank/DDBJ databases">
        <authorList>
            <person name="Sun Q."/>
            <person name="Zhou Y."/>
        </authorList>
    </citation>
    <scope>NUCLEOTIDE SEQUENCE</scope>
    <source>
        <strain evidence="2">CGMCC 4.7299</strain>
    </source>
</reference>
<name>A0A8J3BWV8_9ACTN</name>
<organism evidence="2 3">
    <name type="scientific">Mangrovihabitans endophyticus</name>
    <dbReference type="NCBI Taxonomy" id="1751298"/>
    <lineage>
        <taxon>Bacteria</taxon>
        <taxon>Bacillati</taxon>
        <taxon>Actinomycetota</taxon>
        <taxon>Actinomycetes</taxon>
        <taxon>Micromonosporales</taxon>
        <taxon>Micromonosporaceae</taxon>
        <taxon>Mangrovihabitans</taxon>
    </lineage>
</organism>
<dbReference type="EMBL" id="BMMX01000003">
    <property type="protein sequence ID" value="GGK82059.1"/>
    <property type="molecule type" value="Genomic_DNA"/>
</dbReference>
<accession>A0A8J3BWV8</accession>
<dbReference type="CDD" id="cd03441">
    <property type="entry name" value="R_hydratase_like"/>
    <property type="match status" value="1"/>
</dbReference>
<sequence>MPTATVTPAAVADATTRYLGHTGPDTVAGIGVATWLNVSRFVEATGDTDPLYTDVQYGAGSVHGTMLAPPTFVLAVRRPSSSGALDTMAGHDLVERTESMRATWSDRIPLGARLGARSSIVDATHDPGSPATTRITTETGYTIDGRPVAEVAATVAVRERDLQKRGIHRYSAADVDELVHRLENEPAGRGPRPRFWSESHPGDPLPELLKGPLTFSDLFVWTIAEARSVQAGNLHLKALASLPGRWRRNPETGWTRWDRHDAWIDSAASHEAGLGAPIAPTELVFALAGQHLTHWAGDAGFLWRLRLRMSTPLLYGDCLHLAGRVADRWHQEAPSEDERHAVLLTTTGTNQRGETVFAADATVLLPEPGRSVELPLTGTPRLRSI</sequence>
<comment type="caution">
    <text evidence="2">The sequence shown here is derived from an EMBL/GenBank/DDBJ whole genome shotgun (WGS) entry which is preliminary data.</text>
</comment>
<dbReference type="SUPFAM" id="SSF54637">
    <property type="entry name" value="Thioesterase/thiol ester dehydrase-isomerase"/>
    <property type="match status" value="2"/>
</dbReference>
<keyword evidence="3" id="KW-1185">Reference proteome</keyword>
<protein>
    <recommendedName>
        <fullName evidence="1">FAS1-like dehydratase domain-containing protein</fullName>
    </recommendedName>
</protein>
<dbReference type="InterPro" id="IPR029069">
    <property type="entry name" value="HotDog_dom_sf"/>
</dbReference>
<dbReference type="Pfam" id="PF13452">
    <property type="entry name" value="FAS1_DH_region"/>
    <property type="match status" value="2"/>
</dbReference>
<evidence type="ECO:0000259" key="1">
    <source>
        <dbReference type="Pfam" id="PF13452"/>
    </source>
</evidence>
<dbReference type="Proteomes" id="UP000656042">
    <property type="component" value="Unassembled WGS sequence"/>
</dbReference>
<feature type="domain" description="FAS1-like dehydratase" evidence="1">
    <location>
        <begin position="37"/>
        <end position="150"/>
    </location>
</feature>
<gene>
    <name evidence="2" type="ORF">GCM10012284_15120</name>
</gene>
<evidence type="ECO:0000313" key="2">
    <source>
        <dbReference type="EMBL" id="GGK82059.1"/>
    </source>
</evidence>
<proteinExistence type="predicted"/>